<organism evidence="6 7">
    <name type="scientific">Brevibacterium pityocampae</name>
    <dbReference type="NCBI Taxonomy" id="506594"/>
    <lineage>
        <taxon>Bacteria</taxon>
        <taxon>Bacillati</taxon>
        <taxon>Actinomycetota</taxon>
        <taxon>Actinomycetes</taxon>
        <taxon>Micrococcales</taxon>
        <taxon>Brevibacteriaceae</taxon>
        <taxon>Brevibacterium</taxon>
    </lineage>
</organism>
<dbReference type="PIRSF" id="PIRSF000149">
    <property type="entry name" value="GAP_DH"/>
    <property type="match status" value="1"/>
</dbReference>
<proteinExistence type="inferred from homology"/>
<name>A0ABP8JDY2_9MICO</name>
<dbReference type="SMART" id="SM00846">
    <property type="entry name" value="Gp_dh_N"/>
    <property type="match status" value="1"/>
</dbReference>
<dbReference type="InterPro" id="IPR020831">
    <property type="entry name" value="GlycerAld/Erythrose_P_DH"/>
</dbReference>
<protein>
    <recommendedName>
        <fullName evidence="4">Glyceraldehyde-3-phosphate dehydrogenase</fullName>
        <ecNumber evidence="4">1.2.1.-</ecNumber>
    </recommendedName>
</protein>
<evidence type="ECO:0000313" key="7">
    <source>
        <dbReference type="Proteomes" id="UP001500642"/>
    </source>
</evidence>
<sequence length="335" mass="35907">MTIRVGINGFGRIGRSFFRQVDEAESTNVEIVAINDLTDNEHLAHLLKYDSVWRTFPGEISHDDESLTVKGERIRATAIKDPKDIDWAGLGVDVVVEATGKFKTGEAAGAHLTAGAKKVILSAPGKDIDGSFVMGVNDDTYDPETQHIISNASCTTNCLAPLAKVLDEAFGIESGLMTTVHAYTGDQNLVDGPHKDLRRARAAAINIVPTTTGAAKAVAEVLPNLKGKLDGFAVRVPVPTGSLVDLTFTPSRSVTVDEVNAAVKAATTGELEGILDYTEDPIVSSDIIMSDYSSIFDAGLTRVLGSQVKVVSWYDNEWGYSQRLLDMVELVGKSL</sequence>
<evidence type="ECO:0000256" key="2">
    <source>
        <dbReference type="ARBA" id="ARBA00023002"/>
    </source>
</evidence>
<dbReference type="Gene3D" id="3.30.360.10">
    <property type="entry name" value="Dihydrodipicolinate Reductase, domain 2"/>
    <property type="match status" value="1"/>
</dbReference>
<dbReference type="Proteomes" id="UP001500642">
    <property type="component" value="Unassembled WGS sequence"/>
</dbReference>
<reference evidence="7" key="1">
    <citation type="journal article" date="2019" name="Int. J. Syst. Evol. Microbiol.">
        <title>The Global Catalogue of Microorganisms (GCM) 10K type strain sequencing project: providing services to taxonomists for standard genome sequencing and annotation.</title>
        <authorList>
            <consortium name="The Broad Institute Genomics Platform"/>
            <consortium name="The Broad Institute Genome Sequencing Center for Infectious Disease"/>
            <person name="Wu L."/>
            <person name="Ma J."/>
        </authorList>
    </citation>
    <scope>NUCLEOTIDE SEQUENCE [LARGE SCALE GENOMIC DNA]</scope>
    <source>
        <strain evidence="7">JCM 17808</strain>
    </source>
</reference>
<dbReference type="Pfam" id="PF00044">
    <property type="entry name" value="Gp_dh_N"/>
    <property type="match status" value="1"/>
</dbReference>
<comment type="caution">
    <text evidence="6">The sequence shown here is derived from an EMBL/GenBank/DDBJ whole genome shotgun (WGS) entry which is preliminary data.</text>
</comment>
<gene>
    <name evidence="6" type="primary">gap</name>
    <name evidence="6" type="ORF">GCM10023167_14990</name>
</gene>
<keyword evidence="7" id="KW-1185">Reference proteome</keyword>
<evidence type="ECO:0000259" key="5">
    <source>
        <dbReference type="SMART" id="SM00846"/>
    </source>
</evidence>
<dbReference type="PROSITE" id="PS00071">
    <property type="entry name" value="GAPDH"/>
    <property type="match status" value="1"/>
</dbReference>
<dbReference type="NCBIfam" id="TIGR01534">
    <property type="entry name" value="GAPDH-I"/>
    <property type="match status" value="1"/>
</dbReference>
<dbReference type="Pfam" id="PF02800">
    <property type="entry name" value="Gp_dh_C"/>
    <property type="match status" value="1"/>
</dbReference>
<dbReference type="CDD" id="cd18126">
    <property type="entry name" value="GAPDH_I_C"/>
    <property type="match status" value="1"/>
</dbReference>
<evidence type="ECO:0000313" key="6">
    <source>
        <dbReference type="EMBL" id="GAA4389319.1"/>
    </source>
</evidence>
<evidence type="ECO:0000256" key="1">
    <source>
        <dbReference type="ARBA" id="ARBA00007406"/>
    </source>
</evidence>
<keyword evidence="2 4" id="KW-0560">Oxidoreductase</keyword>
<dbReference type="RefSeq" id="WP_247424799.1">
    <property type="nucleotide sequence ID" value="NZ_BAABGL010000006.1"/>
</dbReference>
<comment type="similarity">
    <text evidence="1 3">Belongs to the glyceraldehyde-3-phosphate dehydrogenase family.</text>
</comment>
<dbReference type="InterPro" id="IPR020829">
    <property type="entry name" value="GlycerAld_3-P_DH_cat"/>
</dbReference>
<dbReference type="EC" id="1.2.1.-" evidence="4"/>
<dbReference type="CDD" id="cd05214">
    <property type="entry name" value="GAPDH_I_N"/>
    <property type="match status" value="1"/>
</dbReference>
<dbReference type="InterPro" id="IPR020830">
    <property type="entry name" value="GlycerAld_3-P_DH_AS"/>
</dbReference>
<evidence type="ECO:0000256" key="4">
    <source>
        <dbReference type="RuleBase" id="RU361160"/>
    </source>
</evidence>
<dbReference type="InterPro" id="IPR006424">
    <property type="entry name" value="Glyceraldehyde-3-P_DH_1"/>
</dbReference>
<dbReference type="InterPro" id="IPR020828">
    <property type="entry name" value="GlycerAld_3-P_DH_NAD(P)-bd"/>
</dbReference>
<dbReference type="Gene3D" id="3.40.50.720">
    <property type="entry name" value="NAD(P)-binding Rossmann-like Domain"/>
    <property type="match status" value="1"/>
</dbReference>
<dbReference type="PANTHER" id="PTHR43148">
    <property type="entry name" value="GLYCERALDEHYDE-3-PHOSPHATE DEHYDROGENASE 2"/>
    <property type="match status" value="1"/>
</dbReference>
<feature type="domain" description="Glyceraldehyde 3-phosphate dehydrogenase NAD(P) binding" evidence="5">
    <location>
        <begin position="3"/>
        <end position="154"/>
    </location>
</feature>
<dbReference type="InterPro" id="IPR036291">
    <property type="entry name" value="NAD(P)-bd_dom_sf"/>
</dbReference>
<dbReference type="SUPFAM" id="SSF51735">
    <property type="entry name" value="NAD(P)-binding Rossmann-fold domains"/>
    <property type="match status" value="1"/>
</dbReference>
<dbReference type="EMBL" id="BAABGL010000006">
    <property type="protein sequence ID" value="GAA4389319.1"/>
    <property type="molecule type" value="Genomic_DNA"/>
</dbReference>
<evidence type="ECO:0000256" key="3">
    <source>
        <dbReference type="RuleBase" id="RU000397"/>
    </source>
</evidence>
<dbReference type="SUPFAM" id="SSF55347">
    <property type="entry name" value="Glyceraldehyde-3-phosphate dehydrogenase-like, C-terminal domain"/>
    <property type="match status" value="1"/>
</dbReference>
<dbReference type="PRINTS" id="PR00078">
    <property type="entry name" value="G3PDHDRGNASE"/>
</dbReference>
<accession>A0ABP8JDY2</accession>